<dbReference type="InterPro" id="IPR004360">
    <property type="entry name" value="Glyas_Fos-R_dOase_dom"/>
</dbReference>
<feature type="domain" description="VOC" evidence="1">
    <location>
        <begin position="4"/>
        <end position="126"/>
    </location>
</feature>
<evidence type="ECO:0000313" key="2">
    <source>
        <dbReference type="EMBL" id="GGB43246.1"/>
    </source>
</evidence>
<dbReference type="PROSITE" id="PS51819">
    <property type="entry name" value="VOC"/>
    <property type="match status" value="1"/>
</dbReference>
<dbReference type="EMBL" id="BMHI01000006">
    <property type="protein sequence ID" value="GGB43246.1"/>
    <property type="molecule type" value="Genomic_DNA"/>
</dbReference>
<organism evidence="2 3">
    <name type="scientific">Flexivirga endophytica</name>
    <dbReference type="NCBI Taxonomy" id="1849103"/>
    <lineage>
        <taxon>Bacteria</taxon>
        <taxon>Bacillati</taxon>
        <taxon>Actinomycetota</taxon>
        <taxon>Actinomycetes</taxon>
        <taxon>Micrococcales</taxon>
        <taxon>Dermacoccaceae</taxon>
        <taxon>Flexivirga</taxon>
    </lineage>
</organism>
<reference evidence="2" key="1">
    <citation type="journal article" date="2014" name="Int. J. Syst. Evol. Microbiol.">
        <title>Complete genome sequence of Corynebacterium casei LMG S-19264T (=DSM 44701T), isolated from a smear-ripened cheese.</title>
        <authorList>
            <consortium name="US DOE Joint Genome Institute (JGI-PGF)"/>
            <person name="Walter F."/>
            <person name="Albersmeier A."/>
            <person name="Kalinowski J."/>
            <person name="Ruckert C."/>
        </authorList>
    </citation>
    <scope>NUCLEOTIDE SEQUENCE</scope>
    <source>
        <strain evidence="2">CGMCC 1.15085</strain>
    </source>
</reference>
<dbReference type="PANTHER" id="PTHR36503:SF3">
    <property type="entry name" value="BLR0126 PROTEIN"/>
    <property type="match status" value="1"/>
</dbReference>
<dbReference type="PANTHER" id="PTHR36503">
    <property type="entry name" value="BLR2520 PROTEIN"/>
    <property type="match status" value="1"/>
</dbReference>
<keyword evidence="3" id="KW-1185">Reference proteome</keyword>
<dbReference type="InterPro" id="IPR029068">
    <property type="entry name" value="Glyas_Bleomycin-R_OHBP_Dase"/>
</dbReference>
<evidence type="ECO:0000259" key="1">
    <source>
        <dbReference type="PROSITE" id="PS51819"/>
    </source>
</evidence>
<sequence>MEMQLSMVVLEVRDVARSVEFYRTLGLAMPDPRTDRPVSLLRMSSGVSLVLTEDFASTTDPTWTRPTGGYQQLMEFYAGEDAEVDAMWAKLIGAGYTGRLAPKQTQGPYAAMVDDPDGNVVLLTSDESARIGNKDNV</sequence>
<comment type="caution">
    <text evidence="2">The sequence shown here is derived from an EMBL/GenBank/DDBJ whole genome shotgun (WGS) entry which is preliminary data.</text>
</comment>
<protein>
    <recommendedName>
        <fullName evidence="1">VOC domain-containing protein</fullName>
    </recommendedName>
</protein>
<dbReference type="RefSeq" id="WP_188838620.1">
    <property type="nucleotide sequence ID" value="NZ_BMHI01000006.1"/>
</dbReference>
<dbReference type="Proteomes" id="UP000636793">
    <property type="component" value="Unassembled WGS sequence"/>
</dbReference>
<dbReference type="SUPFAM" id="SSF54593">
    <property type="entry name" value="Glyoxalase/Bleomycin resistance protein/Dihydroxybiphenyl dioxygenase"/>
    <property type="match status" value="1"/>
</dbReference>
<evidence type="ECO:0000313" key="3">
    <source>
        <dbReference type="Proteomes" id="UP000636793"/>
    </source>
</evidence>
<name>A0A916TFL8_9MICO</name>
<gene>
    <name evidence="2" type="ORF">GCM10011492_37740</name>
</gene>
<dbReference type="InterPro" id="IPR037523">
    <property type="entry name" value="VOC_core"/>
</dbReference>
<reference evidence="2" key="2">
    <citation type="submission" date="2020-09" db="EMBL/GenBank/DDBJ databases">
        <authorList>
            <person name="Sun Q."/>
            <person name="Zhou Y."/>
        </authorList>
    </citation>
    <scope>NUCLEOTIDE SEQUENCE</scope>
    <source>
        <strain evidence="2">CGMCC 1.15085</strain>
    </source>
</reference>
<accession>A0A916TFL8</accession>
<dbReference type="Gene3D" id="3.10.180.10">
    <property type="entry name" value="2,3-Dihydroxybiphenyl 1,2-Dioxygenase, domain 1"/>
    <property type="match status" value="1"/>
</dbReference>
<dbReference type="AlphaFoldDB" id="A0A916TFL8"/>
<dbReference type="Pfam" id="PF00903">
    <property type="entry name" value="Glyoxalase"/>
    <property type="match status" value="1"/>
</dbReference>
<proteinExistence type="predicted"/>